<dbReference type="Proteomes" id="UP001152607">
    <property type="component" value="Unassembled WGS sequence"/>
</dbReference>
<dbReference type="EMBL" id="CAOQHR010000011">
    <property type="protein sequence ID" value="CAI6340957.1"/>
    <property type="molecule type" value="Genomic_DNA"/>
</dbReference>
<sequence>MNAVLARSPLQSLLMAANRPTTRRRSAKSAFEDDDAPAPKRVRTEINGTGKKANGAPRKAAKLAYDEDDDGFQFTRRTSRRITKTQPQPEPILEEPLKPLPTRRKKAIPAPPPPAPADQKAPERRRRSARLSGDQNHMKQVEEPGEREESSKPAPRRTKKTAPASTEKERKKQIAPAPEVQPKEKTTILGAQTPTHNELHVSKKRDGGATKIMLPFADTPVINRNKEMRKASKDGHRRSSTGLRGRRASSLIDSGMSNALPHSEVEVSDYFKYIEQSLPEPRRMKQLLTWCGSRALPEKPSGDVKNANAIMAARAIQQELIDDFANKPGLSDWFSREEITPPTIVKKRPNPQNDKNHNTLLELEEEIKRLEEEKSAWDAIASSSSKARPTDPPPSIQNTISITDDIDPTVLDPSQASIISALQPPSETPELAPTATSSTSPRSTPPPSSTFTFQFTTSAALQSHLTKMSQSLEPNIDVFADGLHKIEQYRNTAERVADRVLGTAAKKLEEREKSVREKVGSEGIGVGDVLRGLAGVLNES</sequence>
<feature type="compositionally biased region" description="Low complexity" evidence="1">
    <location>
        <begin position="432"/>
        <end position="442"/>
    </location>
</feature>
<dbReference type="InterPro" id="IPR013218">
    <property type="entry name" value="Dsn1/Mis13"/>
</dbReference>
<protein>
    <submittedName>
        <fullName evidence="2">Uncharacterized protein</fullName>
    </submittedName>
</protein>
<gene>
    <name evidence="2" type="ORF">PDIGIT_LOCUS14145</name>
</gene>
<feature type="region of interest" description="Disordered" evidence="1">
    <location>
        <begin position="15"/>
        <end position="247"/>
    </location>
</feature>
<dbReference type="GO" id="GO:0051301">
    <property type="term" value="P:cell division"/>
    <property type="evidence" value="ECO:0007669"/>
    <property type="project" value="InterPro"/>
</dbReference>
<dbReference type="PANTHER" id="PTHR14778:SF2">
    <property type="entry name" value="KINETOCHORE-ASSOCIATED PROTEIN DSN1 HOMOLOG"/>
    <property type="match status" value="1"/>
</dbReference>
<feature type="region of interest" description="Disordered" evidence="1">
    <location>
        <begin position="378"/>
        <end position="450"/>
    </location>
</feature>
<feature type="compositionally biased region" description="Polar residues" evidence="1">
    <location>
        <begin position="412"/>
        <end position="425"/>
    </location>
</feature>
<organism evidence="2 3">
    <name type="scientific">Periconia digitata</name>
    <dbReference type="NCBI Taxonomy" id="1303443"/>
    <lineage>
        <taxon>Eukaryota</taxon>
        <taxon>Fungi</taxon>
        <taxon>Dikarya</taxon>
        <taxon>Ascomycota</taxon>
        <taxon>Pezizomycotina</taxon>
        <taxon>Dothideomycetes</taxon>
        <taxon>Pleosporomycetidae</taxon>
        <taxon>Pleosporales</taxon>
        <taxon>Massarineae</taxon>
        <taxon>Periconiaceae</taxon>
        <taxon>Periconia</taxon>
    </lineage>
</organism>
<name>A0A9W4XYZ9_9PLEO</name>
<evidence type="ECO:0000256" key="1">
    <source>
        <dbReference type="SAM" id="MobiDB-lite"/>
    </source>
</evidence>
<proteinExistence type="predicted"/>
<feature type="compositionally biased region" description="Basic and acidic residues" evidence="1">
    <location>
        <begin position="197"/>
        <end position="208"/>
    </location>
</feature>
<dbReference type="PANTHER" id="PTHR14778">
    <property type="entry name" value="KINETOCHORE-ASSOCIATED PROTEIN DSN1 HOMOLOG"/>
    <property type="match status" value="1"/>
</dbReference>
<evidence type="ECO:0000313" key="2">
    <source>
        <dbReference type="EMBL" id="CAI6340957.1"/>
    </source>
</evidence>
<dbReference type="GO" id="GO:0000444">
    <property type="term" value="C:MIS12/MIND type complex"/>
    <property type="evidence" value="ECO:0007669"/>
    <property type="project" value="InterPro"/>
</dbReference>
<dbReference type="Pfam" id="PF08202">
    <property type="entry name" value="MIS13"/>
    <property type="match status" value="1"/>
</dbReference>
<accession>A0A9W4XYZ9</accession>
<dbReference type="GO" id="GO:0007059">
    <property type="term" value="P:chromosome segregation"/>
    <property type="evidence" value="ECO:0007669"/>
    <property type="project" value="InterPro"/>
</dbReference>
<feature type="compositionally biased region" description="Basic and acidic residues" evidence="1">
    <location>
        <begin position="224"/>
        <end position="234"/>
    </location>
</feature>
<evidence type="ECO:0000313" key="3">
    <source>
        <dbReference type="Proteomes" id="UP001152607"/>
    </source>
</evidence>
<feature type="compositionally biased region" description="Basic and acidic residues" evidence="1">
    <location>
        <begin position="136"/>
        <end position="151"/>
    </location>
</feature>
<keyword evidence="3" id="KW-1185">Reference proteome</keyword>
<reference evidence="2" key="1">
    <citation type="submission" date="2023-01" db="EMBL/GenBank/DDBJ databases">
        <authorList>
            <person name="Van Ghelder C."/>
            <person name="Rancurel C."/>
        </authorList>
    </citation>
    <scope>NUCLEOTIDE SEQUENCE</scope>
    <source>
        <strain evidence="2">CNCM I-4278</strain>
    </source>
</reference>
<dbReference type="AlphaFoldDB" id="A0A9W4XYZ9"/>
<feature type="compositionally biased region" description="Basic residues" evidence="1">
    <location>
        <begin position="235"/>
        <end position="247"/>
    </location>
</feature>
<comment type="caution">
    <text evidence="2">The sequence shown here is derived from an EMBL/GenBank/DDBJ whole genome shotgun (WGS) entry which is preliminary data.</text>
</comment>
<dbReference type="OrthoDB" id="3364649at2759"/>